<gene>
    <name evidence="1" type="ORF">J0A67_17185</name>
</gene>
<dbReference type="EMBL" id="JAFKCW010000004">
    <property type="protein sequence ID" value="MBN7802613.1"/>
    <property type="molecule type" value="Genomic_DNA"/>
</dbReference>
<keyword evidence="2" id="KW-1185">Reference proteome</keyword>
<proteinExistence type="predicted"/>
<reference evidence="1 2" key="1">
    <citation type="submission" date="2021-03" db="EMBL/GenBank/DDBJ databases">
        <title>novel species isolated from a fishpond in China.</title>
        <authorList>
            <person name="Lu H."/>
            <person name="Cai Z."/>
        </authorList>
    </citation>
    <scope>NUCLEOTIDE SEQUENCE [LARGE SCALE GENOMIC DNA]</scope>
    <source>
        <strain evidence="1 2">JCM 31546</strain>
    </source>
</reference>
<comment type="caution">
    <text evidence="1">The sequence shown here is derived from an EMBL/GenBank/DDBJ whole genome shotgun (WGS) entry which is preliminary data.</text>
</comment>
<sequence>MLKPHATVSAVPTARIHLFWVLTSDPGLWRTQILLARPVPASPLGGFPRTTEPFGVTAPPSGIFSSAITMLPASEVNGIFVFFTVGYSLRTSGLTHGYSWLDPFGVRLQAPGLWRTQIPLRIGARADVDLSAAGGSGPAFGRVRLGLSV</sequence>
<organism evidence="1 2">
    <name type="scientific">Algoriphagus aestuariicola</name>
    <dbReference type="NCBI Taxonomy" id="1852016"/>
    <lineage>
        <taxon>Bacteria</taxon>
        <taxon>Pseudomonadati</taxon>
        <taxon>Bacteroidota</taxon>
        <taxon>Cytophagia</taxon>
        <taxon>Cytophagales</taxon>
        <taxon>Cyclobacteriaceae</taxon>
        <taxon>Algoriphagus</taxon>
    </lineage>
</organism>
<dbReference type="Proteomes" id="UP000664698">
    <property type="component" value="Unassembled WGS sequence"/>
</dbReference>
<accession>A0ABS3BU10</accession>
<evidence type="ECO:0000313" key="2">
    <source>
        <dbReference type="Proteomes" id="UP000664698"/>
    </source>
</evidence>
<evidence type="ECO:0000313" key="1">
    <source>
        <dbReference type="EMBL" id="MBN7802613.1"/>
    </source>
</evidence>
<protein>
    <submittedName>
        <fullName evidence="1">Uncharacterized protein</fullName>
    </submittedName>
</protein>
<name>A0ABS3BU10_9BACT</name>
<dbReference type="RefSeq" id="WP_206570628.1">
    <property type="nucleotide sequence ID" value="NZ_JAFKCW010000004.1"/>
</dbReference>